<evidence type="ECO:0000256" key="1">
    <source>
        <dbReference type="ARBA" id="ARBA00005791"/>
    </source>
</evidence>
<keyword evidence="5" id="KW-0676">Redox-active center</keyword>
<dbReference type="AlphaFoldDB" id="A0A1J4RML0"/>
<gene>
    <name evidence="8" type="ORF">AUJ59_03620</name>
</gene>
<reference evidence="8 9" key="1">
    <citation type="journal article" date="2016" name="Environ. Microbiol.">
        <title>Genomic resolution of a cold subsurface aquifer community provides metabolic insights for novel microbes adapted to high CO concentrations.</title>
        <authorList>
            <person name="Probst A.J."/>
            <person name="Castelle C.J."/>
            <person name="Singh A."/>
            <person name="Brown C.T."/>
            <person name="Anantharaman K."/>
            <person name="Sharon I."/>
            <person name="Hug L.A."/>
            <person name="Burstein D."/>
            <person name="Emerson J.B."/>
            <person name="Thomas B.C."/>
            <person name="Banfield J.F."/>
        </authorList>
    </citation>
    <scope>NUCLEOTIDE SEQUENCE [LARGE SCALE GENOMIC DNA]</scope>
    <source>
        <strain evidence="8">CG1_02_47_37</strain>
    </source>
</reference>
<sequence>MTEKNSKKPAVNIVQIILTIFLVGAAFAIGSMWTELKLLKSGKGTAVNQPTQEAASPQPEEGPLSDEQWQEVLADPVYSEGDEKAQVTLVEFTDYQCPFCKRHFDQTEDQLQSEYIKTGKVRWVIRDLPLSFHQNAHLAAEAARCAGDQNKYKAMHDQLFETQTAWGESATAKTVFSGYAKTLGLNGAAFDQCLTGGKYKDAVDADLALATKIGANGTPTFYVNGQPLVGAQPLAAFKALIDAALQ</sequence>
<keyword evidence="6" id="KW-0812">Transmembrane</keyword>
<evidence type="ECO:0000259" key="7">
    <source>
        <dbReference type="PROSITE" id="PS51352"/>
    </source>
</evidence>
<dbReference type="InterPro" id="IPR012336">
    <property type="entry name" value="Thioredoxin-like_fold"/>
</dbReference>
<keyword evidence="3" id="KW-0560">Oxidoreductase</keyword>
<evidence type="ECO:0000256" key="3">
    <source>
        <dbReference type="ARBA" id="ARBA00023002"/>
    </source>
</evidence>
<dbReference type="SUPFAM" id="SSF52833">
    <property type="entry name" value="Thioredoxin-like"/>
    <property type="match status" value="1"/>
</dbReference>
<feature type="domain" description="Thioredoxin" evidence="7">
    <location>
        <begin position="45"/>
        <end position="246"/>
    </location>
</feature>
<dbReference type="Pfam" id="PF13462">
    <property type="entry name" value="Thioredoxin_4"/>
    <property type="match status" value="1"/>
</dbReference>
<dbReference type="GO" id="GO:0016491">
    <property type="term" value="F:oxidoreductase activity"/>
    <property type="evidence" value="ECO:0007669"/>
    <property type="project" value="UniProtKB-KW"/>
</dbReference>
<evidence type="ECO:0000256" key="5">
    <source>
        <dbReference type="ARBA" id="ARBA00023284"/>
    </source>
</evidence>
<comment type="similarity">
    <text evidence="1">Belongs to the thioredoxin family. DsbA subfamily.</text>
</comment>
<dbReference type="PANTHER" id="PTHR13887:SF14">
    <property type="entry name" value="DISULFIDE BOND FORMATION PROTEIN D"/>
    <property type="match status" value="1"/>
</dbReference>
<protein>
    <recommendedName>
        <fullName evidence="7">Thioredoxin domain-containing protein</fullName>
    </recommendedName>
</protein>
<dbReference type="InterPro" id="IPR036249">
    <property type="entry name" value="Thioredoxin-like_sf"/>
</dbReference>
<evidence type="ECO:0000256" key="6">
    <source>
        <dbReference type="SAM" id="Phobius"/>
    </source>
</evidence>
<name>A0A1J4RML0_9BACT</name>
<dbReference type="Proteomes" id="UP000183144">
    <property type="component" value="Unassembled WGS sequence"/>
</dbReference>
<evidence type="ECO:0000313" key="9">
    <source>
        <dbReference type="Proteomes" id="UP000183144"/>
    </source>
</evidence>
<keyword evidence="6" id="KW-1133">Transmembrane helix</keyword>
<evidence type="ECO:0000256" key="2">
    <source>
        <dbReference type="ARBA" id="ARBA00022729"/>
    </source>
</evidence>
<dbReference type="PROSITE" id="PS51352">
    <property type="entry name" value="THIOREDOXIN_2"/>
    <property type="match status" value="1"/>
</dbReference>
<comment type="caution">
    <text evidence="8">The sequence shown here is derived from an EMBL/GenBank/DDBJ whole genome shotgun (WGS) entry which is preliminary data.</text>
</comment>
<keyword evidence="4" id="KW-1015">Disulfide bond</keyword>
<feature type="transmembrane region" description="Helical" evidence="6">
    <location>
        <begin position="12"/>
        <end position="33"/>
    </location>
</feature>
<organism evidence="8 9">
    <name type="scientific">Candidatus Beckwithbacteria bacterium CG1_02_47_37</name>
    <dbReference type="NCBI Taxonomy" id="1805034"/>
    <lineage>
        <taxon>Bacteria</taxon>
        <taxon>Candidatus Beckwithiibacteriota</taxon>
    </lineage>
</organism>
<accession>A0A1J4RML0</accession>
<dbReference type="EMBL" id="MNUI01000064">
    <property type="protein sequence ID" value="OIN88643.1"/>
    <property type="molecule type" value="Genomic_DNA"/>
</dbReference>
<evidence type="ECO:0000256" key="4">
    <source>
        <dbReference type="ARBA" id="ARBA00023157"/>
    </source>
</evidence>
<dbReference type="PANTHER" id="PTHR13887">
    <property type="entry name" value="GLUTATHIONE S-TRANSFERASE KAPPA"/>
    <property type="match status" value="1"/>
</dbReference>
<dbReference type="STRING" id="1805034.AUJ59_03620"/>
<dbReference type="Gene3D" id="3.40.30.10">
    <property type="entry name" value="Glutaredoxin"/>
    <property type="match status" value="1"/>
</dbReference>
<keyword evidence="2" id="KW-0732">Signal</keyword>
<proteinExistence type="inferred from homology"/>
<dbReference type="InterPro" id="IPR013766">
    <property type="entry name" value="Thioredoxin_domain"/>
</dbReference>
<evidence type="ECO:0000313" key="8">
    <source>
        <dbReference type="EMBL" id="OIN88643.1"/>
    </source>
</evidence>
<keyword evidence="6" id="KW-0472">Membrane</keyword>